<dbReference type="AlphaFoldDB" id="A0AAD4WAE1"/>
<evidence type="ECO:0000313" key="3">
    <source>
        <dbReference type="Proteomes" id="UP001054821"/>
    </source>
</evidence>
<feature type="region of interest" description="Disordered" evidence="1">
    <location>
        <begin position="112"/>
        <end position="144"/>
    </location>
</feature>
<feature type="compositionally biased region" description="Polar residues" evidence="1">
    <location>
        <begin position="47"/>
        <end position="57"/>
    </location>
</feature>
<organism evidence="2 3">
    <name type="scientific">Prunus dulcis</name>
    <name type="common">Almond</name>
    <name type="synonym">Amygdalus dulcis</name>
    <dbReference type="NCBI Taxonomy" id="3755"/>
    <lineage>
        <taxon>Eukaryota</taxon>
        <taxon>Viridiplantae</taxon>
        <taxon>Streptophyta</taxon>
        <taxon>Embryophyta</taxon>
        <taxon>Tracheophyta</taxon>
        <taxon>Spermatophyta</taxon>
        <taxon>Magnoliopsida</taxon>
        <taxon>eudicotyledons</taxon>
        <taxon>Gunneridae</taxon>
        <taxon>Pentapetalae</taxon>
        <taxon>rosids</taxon>
        <taxon>fabids</taxon>
        <taxon>Rosales</taxon>
        <taxon>Rosaceae</taxon>
        <taxon>Amygdaloideae</taxon>
        <taxon>Amygdaleae</taxon>
        <taxon>Prunus</taxon>
    </lineage>
</organism>
<feature type="compositionally biased region" description="Polar residues" evidence="1">
    <location>
        <begin position="130"/>
        <end position="144"/>
    </location>
</feature>
<sequence length="144" mass="15868">MCSLGPCGRLKGIITINDDLASLSPSKKTSRTGASKTREISKLPARSSGTNESNQESSTRRTDNSCQKPSIIPSMNQLRSTNQQLTLNHKPKVLSQFPSLHAHFASINKEGLFQKKMTPSPKSDAKSQKYFKSSQDNNLPTFSR</sequence>
<gene>
    <name evidence="2" type="ORF">L3X38_019021</name>
</gene>
<feature type="compositionally biased region" description="Polar residues" evidence="1">
    <location>
        <begin position="23"/>
        <end position="35"/>
    </location>
</feature>
<evidence type="ECO:0000256" key="1">
    <source>
        <dbReference type="SAM" id="MobiDB-lite"/>
    </source>
</evidence>
<reference evidence="2 3" key="1">
    <citation type="journal article" date="2022" name="G3 (Bethesda)">
        <title>Whole-genome sequence and methylome profiling of the almond [Prunus dulcis (Mill.) D.A. Webb] cultivar 'Nonpareil'.</title>
        <authorList>
            <person name="D'Amico-Willman K.M."/>
            <person name="Ouma W.Z."/>
            <person name="Meulia T."/>
            <person name="Sideli G.M."/>
            <person name="Gradziel T.M."/>
            <person name="Fresnedo-Ramirez J."/>
        </authorList>
    </citation>
    <scope>NUCLEOTIDE SEQUENCE [LARGE SCALE GENOMIC DNA]</scope>
    <source>
        <tissue evidence="2">Leaf</tissue>
    </source>
</reference>
<comment type="caution">
    <text evidence="2">The sequence shown here is derived from an EMBL/GenBank/DDBJ whole genome shotgun (WGS) entry which is preliminary data.</text>
</comment>
<accession>A0AAD4WAE1</accession>
<keyword evidence="3" id="KW-1185">Reference proteome</keyword>
<feature type="region of interest" description="Disordered" evidence="1">
    <location>
        <begin position="21"/>
        <end position="84"/>
    </location>
</feature>
<name>A0AAD4WAE1_PRUDU</name>
<dbReference type="EMBL" id="JAJFAZ020000003">
    <property type="protein sequence ID" value="KAI5339749.1"/>
    <property type="molecule type" value="Genomic_DNA"/>
</dbReference>
<dbReference type="Proteomes" id="UP001054821">
    <property type="component" value="Chromosome 3"/>
</dbReference>
<evidence type="ECO:0000313" key="2">
    <source>
        <dbReference type="EMBL" id="KAI5339749.1"/>
    </source>
</evidence>
<proteinExistence type="predicted"/>
<protein>
    <submittedName>
        <fullName evidence="2">Uncharacterized protein</fullName>
    </submittedName>
</protein>
<feature type="compositionally biased region" description="Polar residues" evidence="1">
    <location>
        <begin position="64"/>
        <end position="84"/>
    </location>
</feature>